<feature type="binding site" evidence="7">
    <location>
        <position position="555"/>
    </location>
    <ligand>
        <name>ATP</name>
        <dbReference type="ChEBI" id="CHEBI:30616"/>
    </ligand>
</feature>
<keyword evidence="4 7" id="KW-0067">ATP-binding</keyword>
<dbReference type="InterPro" id="IPR004524">
    <property type="entry name" value="Asp-tRNA-ligase_1"/>
</dbReference>
<dbReference type="InterPro" id="IPR004365">
    <property type="entry name" value="NA-bd_OB_tRNA"/>
</dbReference>
<dbReference type="PRINTS" id="PR01042">
    <property type="entry name" value="TRNASYNTHASP"/>
</dbReference>
<feature type="binding site" evidence="7">
    <location>
        <position position="522"/>
    </location>
    <ligand>
        <name>L-aspartate</name>
        <dbReference type="ChEBI" id="CHEBI:29991"/>
    </ligand>
</feature>
<comment type="subunit">
    <text evidence="7">Homodimer.</text>
</comment>
<evidence type="ECO:0000256" key="1">
    <source>
        <dbReference type="ARBA" id="ARBA00006303"/>
    </source>
</evidence>
<dbReference type="GO" id="GO:0050560">
    <property type="term" value="F:aspartate-tRNA(Asn) ligase activity"/>
    <property type="evidence" value="ECO:0007669"/>
    <property type="project" value="UniProtKB-EC"/>
</dbReference>
<feature type="site" description="Important for tRNA non-discrimination" evidence="7">
    <location>
        <position position="33"/>
    </location>
</feature>
<evidence type="ECO:0000313" key="10">
    <source>
        <dbReference type="Proteomes" id="UP000295142"/>
    </source>
</evidence>
<dbReference type="SUPFAM" id="SSF55261">
    <property type="entry name" value="GAD domain-like"/>
    <property type="match status" value="2"/>
</dbReference>
<gene>
    <name evidence="7" type="primary">aspS</name>
    <name evidence="9" type="ORF">EV655_101102</name>
</gene>
<dbReference type="EC" id="6.1.1.23" evidence="7"/>
<sequence length="661" mass="74924">MHPFRSHTCAELTKANVGENVRLSGWVHRVRDHGGVLFIDLRDHYGVTQVLADSDSPAFAAVEKVRSEWCIRIDGEVKAREESLINPKLPTGEIEVFIRDVEVLGSAEELPLMVFGDQDYPEETRLRYRYLDLRREGMQENMKLRSDVVASIRRRMWDKGFREYQTPIITASSPEGARDFLVPSRLHPGRFYALPQAPQIFKQLIMVSGFDRYFQIAPCFRDEDPRADRSPTDFYQLDMEMSFVSQQDVFDTIQPVIAGVFEEFGRGHKVDQHWPQISYADAAKWYGTDKPDLRNPIKMQDVSEHFRGSGFAIFAKLLEQDGTEIRAIPAPGGGSRKFCDRMNAFAQKEGLPGMGYIFWRDVPGPFHGDQIWSKIRLWMNGKLTDKELVERGLIQTSPEQWNRLDELMAEFHAEDPIGKEKVREKIVRDFGPSRMEAAGPLAKNIGEDRTEAIRQQLGLGKGDAAFFLGGKPAAFESVAGRARNVIGEELGLTEKDRFAFCWIVDFPMYEKDPETGAIDFSHNPFSMPQGGMAALEGDPLEVLGYQYDLACNGYELISGAIRNHRLDVMFKAFALAGYAEDEVRARFPSLVNAFRFGPPPHGGCAAGIDRIVMLLADEANIREVIMFPMNQRAEDLMMGAPTLPTNEQLRELRLRVIPEEE</sequence>
<accession>A0A4R2KSF6</accession>
<evidence type="ECO:0000256" key="2">
    <source>
        <dbReference type="ARBA" id="ARBA00022598"/>
    </source>
</evidence>
<comment type="subcellular location">
    <subcellularLocation>
        <location evidence="7">Cytoplasm</location>
    </subcellularLocation>
</comment>
<evidence type="ECO:0000256" key="6">
    <source>
        <dbReference type="ARBA" id="ARBA00023146"/>
    </source>
</evidence>
<comment type="caution">
    <text evidence="9">The sequence shown here is derived from an EMBL/GenBank/DDBJ whole genome shotgun (WGS) entry which is preliminary data.</text>
</comment>
<feature type="binding site" evidence="7">
    <location>
        <position position="221"/>
    </location>
    <ligand>
        <name>L-aspartate</name>
        <dbReference type="ChEBI" id="CHEBI:29991"/>
    </ligand>
</feature>
<dbReference type="NCBIfam" id="TIGR00459">
    <property type="entry name" value="aspS_bact"/>
    <property type="match status" value="1"/>
</dbReference>
<dbReference type="SUPFAM" id="SSF50249">
    <property type="entry name" value="Nucleic acid-binding proteins"/>
    <property type="match status" value="1"/>
</dbReference>
<dbReference type="InterPro" id="IPR004115">
    <property type="entry name" value="GAD-like_sf"/>
</dbReference>
<evidence type="ECO:0000259" key="8">
    <source>
        <dbReference type="PROSITE" id="PS50862"/>
    </source>
</evidence>
<dbReference type="InterPro" id="IPR047089">
    <property type="entry name" value="Asp-tRNA-ligase_1_N"/>
</dbReference>
<dbReference type="InterPro" id="IPR045864">
    <property type="entry name" value="aa-tRNA-synth_II/BPL/LPL"/>
</dbReference>
<dbReference type="InterPro" id="IPR002312">
    <property type="entry name" value="Asp/Asn-tRNA-synth_IIb"/>
</dbReference>
<keyword evidence="7" id="KW-0963">Cytoplasm</keyword>
<keyword evidence="6 7" id="KW-0030">Aminoacyl-tRNA synthetase</keyword>
<comment type="catalytic activity">
    <reaction evidence="7">
        <text>tRNA(Asx) + L-aspartate + ATP = L-aspartyl-tRNA(Asx) + AMP + diphosphate</text>
        <dbReference type="Rhea" id="RHEA:18349"/>
        <dbReference type="Rhea" id="RHEA-COMP:9710"/>
        <dbReference type="Rhea" id="RHEA-COMP:9711"/>
        <dbReference type="ChEBI" id="CHEBI:29991"/>
        <dbReference type="ChEBI" id="CHEBI:30616"/>
        <dbReference type="ChEBI" id="CHEBI:33019"/>
        <dbReference type="ChEBI" id="CHEBI:78442"/>
        <dbReference type="ChEBI" id="CHEBI:78516"/>
        <dbReference type="ChEBI" id="CHEBI:456215"/>
        <dbReference type="EC" id="6.1.1.23"/>
    </reaction>
</comment>
<reference evidence="9 10" key="1">
    <citation type="submission" date="2019-03" db="EMBL/GenBank/DDBJ databases">
        <title>Genomic Encyclopedia of Type Strains, Phase IV (KMG-IV): sequencing the most valuable type-strain genomes for metagenomic binning, comparative biology and taxonomic classification.</title>
        <authorList>
            <person name="Goeker M."/>
        </authorList>
    </citation>
    <scope>NUCLEOTIDE SEQUENCE [LARGE SCALE GENOMIC DNA]</scope>
    <source>
        <strain evidence="9 10">DSM 4868</strain>
    </source>
</reference>
<evidence type="ECO:0000256" key="5">
    <source>
        <dbReference type="ARBA" id="ARBA00022917"/>
    </source>
</evidence>
<evidence type="ECO:0000313" key="9">
    <source>
        <dbReference type="EMBL" id="TCO73946.1"/>
    </source>
</evidence>
<dbReference type="GO" id="GO:0004815">
    <property type="term" value="F:aspartate-tRNA ligase activity"/>
    <property type="evidence" value="ECO:0007669"/>
    <property type="project" value="UniProtKB-UniRule"/>
</dbReference>
<name>A0A4R2KSF6_9RHOB</name>
<keyword evidence="2 7" id="KW-0436">Ligase</keyword>
<dbReference type="InterPro" id="IPR006195">
    <property type="entry name" value="aa-tRNA-synth_II"/>
</dbReference>
<dbReference type="GO" id="GO:0006422">
    <property type="term" value="P:aspartyl-tRNA aminoacylation"/>
    <property type="evidence" value="ECO:0007669"/>
    <property type="project" value="UniProtKB-UniRule"/>
</dbReference>
<dbReference type="RefSeq" id="WP_132540168.1">
    <property type="nucleotide sequence ID" value="NZ_SLWW01000001.1"/>
</dbReference>
<dbReference type="PANTHER" id="PTHR22594:SF5">
    <property type="entry name" value="ASPARTATE--TRNA LIGASE, MITOCHONDRIAL"/>
    <property type="match status" value="1"/>
</dbReference>
<dbReference type="InterPro" id="IPR012340">
    <property type="entry name" value="NA-bd_OB-fold"/>
</dbReference>
<evidence type="ECO:0000256" key="3">
    <source>
        <dbReference type="ARBA" id="ARBA00022741"/>
    </source>
</evidence>
<dbReference type="GO" id="GO:0005737">
    <property type="term" value="C:cytoplasm"/>
    <property type="evidence" value="ECO:0007669"/>
    <property type="project" value="UniProtKB-SubCell"/>
</dbReference>
<keyword evidence="5 7" id="KW-0648">Protein biosynthesis</keyword>
<feature type="binding site" evidence="7">
    <location>
        <begin position="607"/>
        <end position="610"/>
    </location>
    <ligand>
        <name>ATP</name>
        <dbReference type="ChEBI" id="CHEBI:30616"/>
    </ligand>
</feature>
<dbReference type="OrthoDB" id="9802326at2"/>
<dbReference type="NCBIfam" id="NF001750">
    <property type="entry name" value="PRK00476.1"/>
    <property type="match status" value="1"/>
</dbReference>
<dbReference type="Proteomes" id="UP000295142">
    <property type="component" value="Unassembled WGS sequence"/>
</dbReference>
<feature type="binding site" evidence="7">
    <location>
        <begin position="221"/>
        <end position="223"/>
    </location>
    <ligand>
        <name>ATP</name>
        <dbReference type="ChEBI" id="CHEBI:30616"/>
    </ligand>
</feature>
<feature type="binding site" evidence="7">
    <location>
        <position position="175"/>
    </location>
    <ligand>
        <name>L-aspartate</name>
        <dbReference type="ChEBI" id="CHEBI:29991"/>
    </ligand>
</feature>
<keyword evidence="10" id="KW-1185">Reference proteome</keyword>
<dbReference type="GO" id="GO:0003676">
    <property type="term" value="F:nucleic acid binding"/>
    <property type="evidence" value="ECO:0007669"/>
    <property type="project" value="InterPro"/>
</dbReference>
<dbReference type="PROSITE" id="PS50862">
    <property type="entry name" value="AA_TRNA_LIGASE_II"/>
    <property type="match status" value="1"/>
</dbReference>
<protein>
    <recommendedName>
        <fullName evidence="7">Aspartate--tRNA(Asp/Asn) ligase</fullName>
        <ecNumber evidence="7">6.1.1.23</ecNumber>
    </recommendedName>
    <alternativeName>
        <fullName evidence="7">Aspartyl-tRNA synthetase</fullName>
        <shortName evidence="7">AspRS</shortName>
    </alternativeName>
    <alternativeName>
        <fullName evidence="7">Non-discriminating aspartyl-tRNA synthetase</fullName>
        <shortName evidence="7">ND-AspRS</shortName>
    </alternativeName>
</protein>
<dbReference type="Pfam" id="PF00152">
    <property type="entry name" value="tRNA-synt_2"/>
    <property type="match status" value="1"/>
</dbReference>
<comment type="caution">
    <text evidence="7">Lacks conserved residue(s) required for the propagation of feature annotation.</text>
</comment>
<dbReference type="AlphaFoldDB" id="A0A4R2KSF6"/>
<feature type="domain" description="Aminoacyl-transfer RNA synthetases class-II family profile" evidence="8">
    <location>
        <begin position="142"/>
        <end position="628"/>
    </location>
</feature>
<comment type="similarity">
    <text evidence="1 7">Belongs to the class-II aminoacyl-tRNA synthetase family. Type 1 subfamily.</text>
</comment>
<feature type="region of interest" description="Aspartate" evidence="7">
    <location>
        <begin position="199"/>
        <end position="202"/>
    </location>
</feature>
<dbReference type="Gene3D" id="2.40.50.140">
    <property type="entry name" value="Nucleic acid-binding proteins"/>
    <property type="match status" value="1"/>
</dbReference>
<dbReference type="InterPro" id="IPR004364">
    <property type="entry name" value="Aa-tRNA-synt_II"/>
</dbReference>
<dbReference type="Gene3D" id="3.30.930.10">
    <property type="entry name" value="Bira Bifunctional Protein, Domain 2"/>
    <property type="match status" value="2"/>
</dbReference>
<dbReference type="HAMAP" id="MF_00044">
    <property type="entry name" value="Asp_tRNA_synth_type1"/>
    <property type="match status" value="1"/>
</dbReference>
<evidence type="ECO:0000256" key="7">
    <source>
        <dbReference type="HAMAP-Rule" id="MF_00044"/>
    </source>
</evidence>
<dbReference type="GO" id="GO:0005524">
    <property type="term" value="F:ATP binding"/>
    <property type="evidence" value="ECO:0007669"/>
    <property type="project" value="UniProtKB-UniRule"/>
</dbReference>
<dbReference type="SUPFAM" id="SSF55681">
    <property type="entry name" value="Class II aaRS and biotin synthetases"/>
    <property type="match status" value="1"/>
</dbReference>
<dbReference type="EMBL" id="SLWW01000001">
    <property type="protein sequence ID" value="TCO73946.1"/>
    <property type="molecule type" value="Genomic_DNA"/>
</dbReference>
<dbReference type="PANTHER" id="PTHR22594">
    <property type="entry name" value="ASPARTYL/LYSYL-TRNA SYNTHETASE"/>
    <property type="match status" value="1"/>
</dbReference>
<organism evidence="9 10">
    <name type="scientific">Rhodovulum euryhalinum</name>
    <dbReference type="NCBI Taxonomy" id="35805"/>
    <lineage>
        <taxon>Bacteria</taxon>
        <taxon>Pseudomonadati</taxon>
        <taxon>Pseudomonadota</taxon>
        <taxon>Alphaproteobacteria</taxon>
        <taxon>Rhodobacterales</taxon>
        <taxon>Paracoccaceae</taxon>
        <taxon>Rhodovulum</taxon>
    </lineage>
</organism>
<proteinExistence type="inferred from homology"/>
<feature type="binding site" evidence="7">
    <location>
        <position position="562"/>
    </location>
    <ligand>
        <name>L-aspartate</name>
        <dbReference type="ChEBI" id="CHEBI:29991"/>
    </ligand>
</feature>
<dbReference type="Pfam" id="PF01336">
    <property type="entry name" value="tRNA_anti-codon"/>
    <property type="match status" value="1"/>
</dbReference>
<evidence type="ECO:0000256" key="4">
    <source>
        <dbReference type="ARBA" id="ARBA00022840"/>
    </source>
</evidence>
<keyword evidence="3 7" id="KW-0547">Nucleotide-binding</keyword>
<comment type="function">
    <text evidence="7">Aspartyl-tRNA synthetase with relaxed tRNA specificity since it is able to aspartylate not only its cognate tRNA(Asp) but also tRNA(Asn). Reaction proceeds in two steps: L-aspartate is first activated by ATP to form Asp-AMP and then transferred to the acceptor end of tRNA(Asp/Asn).</text>
</comment>
<dbReference type="Gene3D" id="3.30.1360.30">
    <property type="entry name" value="GAD-like domain"/>
    <property type="match status" value="2"/>
</dbReference>
<dbReference type="CDD" id="cd04317">
    <property type="entry name" value="EcAspRS_like_N"/>
    <property type="match status" value="1"/>
</dbReference>